<accession>A0A238XHA5</accession>
<evidence type="ECO:0000256" key="1">
    <source>
        <dbReference type="ARBA" id="ARBA00004401"/>
    </source>
</evidence>
<dbReference type="EMBL" id="FZNN01000011">
    <property type="protein sequence ID" value="SNR57961.1"/>
    <property type="molecule type" value="Genomic_DNA"/>
</dbReference>
<dbReference type="RefSeq" id="WP_089271050.1">
    <property type="nucleotide sequence ID" value="NZ_FZNN01000011.1"/>
</dbReference>
<dbReference type="AlphaFoldDB" id="A0A238XHA5"/>
<evidence type="ECO:0000256" key="6">
    <source>
        <dbReference type="ARBA" id="ARBA00023186"/>
    </source>
</evidence>
<evidence type="ECO:0000256" key="3">
    <source>
        <dbReference type="ARBA" id="ARBA00022692"/>
    </source>
</evidence>
<dbReference type="Pfam" id="PF13145">
    <property type="entry name" value="Rotamase_2"/>
    <property type="match status" value="1"/>
</dbReference>
<organism evidence="9 10">
    <name type="scientific">Puniceibacterium sediminis</name>
    <dbReference type="NCBI Taxonomy" id="1608407"/>
    <lineage>
        <taxon>Bacteria</taxon>
        <taxon>Pseudomonadati</taxon>
        <taxon>Pseudomonadota</taxon>
        <taxon>Alphaproteobacteria</taxon>
        <taxon>Rhodobacterales</taxon>
        <taxon>Paracoccaceae</taxon>
        <taxon>Puniceibacterium</taxon>
    </lineage>
</organism>
<protein>
    <submittedName>
        <fullName evidence="9">Peptidyl-prolyl cis-trans isomerase D</fullName>
    </submittedName>
</protein>
<keyword evidence="9" id="KW-0413">Isomerase</keyword>
<evidence type="ECO:0000313" key="10">
    <source>
        <dbReference type="Proteomes" id="UP000198417"/>
    </source>
</evidence>
<dbReference type="Pfam" id="PF13624">
    <property type="entry name" value="SurA_N_3"/>
    <property type="match status" value="1"/>
</dbReference>
<evidence type="ECO:0000259" key="8">
    <source>
        <dbReference type="Pfam" id="PF13145"/>
    </source>
</evidence>
<keyword evidence="3" id="KW-0812">Transmembrane</keyword>
<evidence type="ECO:0000256" key="4">
    <source>
        <dbReference type="ARBA" id="ARBA00022989"/>
    </source>
</evidence>
<reference evidence="9 10" key="1">
    <citation type="submission" date="2017-06" db="EMBL/GenBank/DDBJ databases">
        <authorList>
            <person name="Kim H.J."/>
            <person name="Triplett B.A."/>
        </authorList>
    </citation>
    <scope>NUCLEOTIDE SEQUENCE [LARGE SCALE GENOMIC DNA]</scope>
    <source>
        <strain evidence="9 10">DSM 29052</strain>
    </source>
</reference>
<dbReference type="PANTHER" id="PTHR47529:SF1">
    <property type="entry name" value="PERIPLASMIC CHAPERONE PPID"/>
    <property type="match status" value="1"/>
</dbReference>
<dbReference type="OrthoDB" id="9768393at2"/>
<comment type="similarity">
    <text evidence="7">Belongs to the PpiD chaperone family.</text>
</comment>
<evidence type="ECO:0000256" key="5">
    <source>
        <dbReference type="ARBA" id="ARBA00023136"/>
    </source>
</evidence>
<dbReference type="InterPro" id="IPR027304">
    <property type="entry name" value="Trigger_fact/SurA_dom_sf"/>
</dbReference>
<sequence length="615" mass="66147">MAFKARNLSKTFVWIILLLLMVGLAGFGATNLSGTARSIGSVGDKKISIDAYGRALQNELRAIEAQTGSPMPFAQAEQLGLSQQVLAQLVTSKAFDYEAGQLGLSVGDEQLAQSLGQISAFQGVNGQFDREAYRFALRNAGLTETAFEEEMRDETARTILQGAVLAGTTLPDTYVDTLLAYVGQKRAFTYATLDQSSLETGLPVPTDEELKAYYDANADQYMRPETKVITYAWITPAMILDTVDVDEDALRAAYEERSTHYNTPERRLVERLVFSDDAAAQEAKASIDAGETDFETLVAERGLDLADIDLGDVTLGALGAAGEDIFIAAPGTLVGPLPSSLGPALFRVNGVLPAQVIPFDEARDQLNDELALDRARRVVETQAQGYDDELAGGATLEQLASDTEMQLGQIEWAGEAGDGIAGYDAFREAAQAVQDGDFPVIEPLGDGGVFALRLDEVLPEAPLPLEDVIDRVRTGWDREKATESLTEAAEMLVDQVGDGQTFTDLGLNTTTEAGLTRDARVTDLPPGLLSAVFEMEPAQIRVLPGNGQVTLVRLDEVIAVDPEAEESKALADQLREQAANDVAQDLFRALSADIQTRAGVQINQQALNAVHTQIP</sequence>
<keyword evidence="4" id="KW-1133">Transmembrane helix</keyword>
<dbReference type="Gene3D" id="1.10.4030.10">
    <property type="entry name" value="Porin chaperone SurA, peptide-binding domain"/>
    <property type="match status" value="1"/>
</dbReference>
<dbReference type="GO" id="GO:0003755">
    <property type="term" value="F:peptidyl-prolyl cis-trans isomerase activity"/>
    <property type="evidence" value="ECO:0007669"/>
    <property type="project" value="InterPro"/>
</dbReference>
<gene>
    <name evidence="9" type="ORF">SAMN06265370_11157</name>
</gene>
<evidence type="ECO:0000256" key="7">
    <source>
        <dbReference type="ARBA" id="ARBA00038408"/>
    </source>
</evidence>
<evidence type="ECO:0000313" key="9">
    <source>
        <dbReference type="EMBL" id="SNR57961.1"/>
    </source>
</evidence>
<dbReference type="GO" id="GO:0005886">
    <property type="term" value="C:plasma membrane"/>
    <property type="evidence" value="ECO:0007669"/>
    <property type="project" value="UniProtKB-SubCell"/>
</dbReference>
<dbReference type="Proteomes" id="UP000198417">
    <property type="component" value="Unassembled WGS sequence"/>
</dbReference>
<dbReference type="SUPFAM" id="SSF109998">
    <property type="entry name" value="Triger factor/SurA peptide-binding domain-like"/>
    <property type="match status" value="1"/>
</dbReference>
<dbReference type="SUPFAM" id="SSF54534">
    <property type="entry name" value="FKBP-like"/>
    <property type="match status" value="1"/>
</dbReference>
<comment type="subcellular location">
    <subcellularLocation>
        <location evidence="1">Cell membrane</location>
        <topology evidence="1">Single-pass type II membrane protein</topology>
    </subcellularLocation>
</comment>
<keyword evidence="10" id="KW-1185">Reference proteome</keyword>
<dbReference type="InterPro" id="IPR000297">
    <property type="entry name" value="PPIase_PpiC"/>
</dbReference>
<dbReference type="InterPro" id="IPR052029">
    <property type="entry name" value="PpiD_chaperone"/>
</dbReference>
<dbReference type="PANTHER" id="PTHR47529">
    <property type="entry name" value="PEPTIDYL-PROLYL CIS-TRANS ISOMERASE D"/>
    <property type="match status" value="1"/>
</dbReference>
<keyword evidence="5" id="KW-0472">Membrane</keyword>
<evidence type="ECO:0000256" key="2">
    <source>
        <dbReference type="ARBA" id="ARBA00022475"/>
    </source>
</evidence>
<keyword evidence="2" id="KW-1003">Cell membrane</keyword>
<feature type="domain" description="PpiC" evidence="8">
    <location>
        <begin position="245"/>
        <end position="364"/>
    </location>
</feature>
<name>A0A238XHA5_9RHOB</name>
<proteinExistence type="inferred from homology"/>
<keyword evidence="6" id="KW-0143">Chaperone</keyword>